<feature type="domain" description="AbiEi antitoxin N-terminal" evidence="1">
    <location>
        <begin position="15"/>
        <end position="65"/>
    </location>
</feature>
<dbReference type="InterPro" id="IPR025159">
    <property type="entry name" value="AbiEi_N"/>
</dbReference>
<dbReference type="OrthoDB" id="42441at2"/>
<dbReference type="RefSeq" id="WP_146990034.1">
    <property type="nucleotide sequence ID" value="NZ_VITY01000011.1"/>
</dbReference>
<protein>
    <submittedName>
        <fullName evidence="2">Putative transcriptional regulator of viral defense system</fullName>
    </submittedName>
</protein>
<gene>
    <name evidence="2" type="ORF">FBZ93_11134</name>
</gene>
<dbReference type="AlphaFoldDB" id="A0A560LCC2"/>
<proteinExistence type="predicted"/>
<sequence length="270" mass="30209">MNNSIQSRLPHGRAQLRQVLAGSGDVIHIADVTKVLSVSRTEAAKRLARWREQGWLRRVGSGAYIPASIDTLGSERVLDDAWVLVPALFAPGYIAGRTAAEHWDLTEQIFKDIVVVTGQAMRERHQKRQGFDFTLKHLKPEKIFGTKPIWRRNTKVPVSDVHRTIIDMLDDPALGGGIQHVSDCLGAYFKRPDRSDQKLIEYADQLGNGAVFKRLGFFAERRADGATLLELCRVRLTAGNAKLDPALDCKRLISRWRLLIPPSWTSGEPG</sequence>
<accession>A0A560LCC2</accession>
<dbReference type="Proteomes" id="UP000321304">
    <property type="component" value="Unassembled WGS sequence"/>
</dbReference>
<comment type="caution">
    <text evidence="2">The sequence shown here is derived from an EMBL/GenBank/DDBJ whole genome shotgun (WGS) entry which is preliminary data.</text>
</comment>
<evidence type="ECO:0000259" key="1">
    <source>
        <dbReference type="Pfam" id="PF13338"/>
    </source>
</evidence>
<dbReference type="Pfam" id="PF13338">
    <property type="entry name" value="AbiEi_4"/>
    <property type="match status" value="1"/>
</dbReference>
<organism evidence="2 3">
    <name type="scientific">Bradyrhizobium macuxiense</name>
    <dbReference type="NCBI Taxonomy" id="1755647"/>
    <lineage>
        <taxon>Bacteria</taxon>
        <taxon>Pseudomonadati</taxon>
        <taxon>Pseudomonadota</taxon>
        <taxon>Alphaproteobacteria</taxon>
        <taxon>Hyphomicrobiales</taxon>
        <taxon>Nitrobacteraceae</taxon>
        <taxon>Bradyrhizobium</taxon>
    </lineage>
</organism>
<evidence type="ECO:0000313" key="2">
    <source>
        <dbReference type="EMBL" id="TWB92995.1"/>
    </source>
</evidence>
<dbReference type="EMBL" id="VITY01000011">
    <property type="protein sequence ID" value="TWB92995.1"/>
    <property type="molecule type" value="Genomic_DNA"/>
</dbReference>
<name>A0A560LCC2_9BRAD</name>
<keyword evidence="3" id="KW-1185">Reference proteome</keyword>
<reference evidence="2 3" key="1">
    <citation type="submission" date="2019-06" db="EMBL/GenBank/DDBJ databases">
        <title>Genomic Encyclopedia of Type Strains, Phase IV (KMG-V): Genome sequencing to study the core and pangenomes of soil and plant-associated prokaryotes.</title>
        <authorList>
            <person name="Whitman W."/>
        </authorList>
    </citation>
    <scope>NUCLEOTIDE SEQUENCE [LARGE SCALE GENOMIC DNA]</scope>
    <source>
        <strain evidence="2 3">BR 10355</strain>
    </source>
</reference>
<evidence type="ECO:0000313" key="3">
    <source>
        <dbReference type="Proteomes" id="UP000321304"/>
    </source>
</evidence>